<comment type="subunit">
    <text evidence="4">Forms a conjugate with ATG5.</text>
</comment>
<sequence length="127" mass="14524">MAEEKITDSSPHAEDPRVLSSQQEQPKQRSSASLARPAGDKVRVHFQAVGSAPIMRKNKFQIGAHERFATIPKFLRKQLRLDENTPLFVYCNSAFCPSPDQRLQDLYQCFQRSNELVLNYCVQEAWG</sequence>
<feature type="compositionally biased region" description="Basic and acidic residues" evidence="5">
    <location>
        <begin position="1"/>
        <end position="17"/>
    </location>
</feature>
<dbReference type="InterPro" id="IPR029071">
    <property type="entry name" value="Ubiquitin-like_domsf"/>
</dbReference>
<name>A0A7S2CZJ6_9STRA</name>
<dbReference type="GO" id="GO:0000045">
    <property type="term" value="P:autophagosome assembly"/>
    <property type="evidence" value="ECO:0007669"/>
    <property type="project" value="InterPro"/>
</dbReference>
<keyword evidence="2 4" id="KW-0833">Ubl conjugation pathway</keyword>
<dbReference type="GO" id="GO:0034274">
    <property type="term" value="C:Atg12-Atg5-Atg16 complex"/>
    <property type="evidence" value="ECO:0007669"/>
    <property type="project" value="TreeGrafter"/>
</dbReference>
<reference evidence="6" key="1">
    <citation type="submission" date="2021-01" db="EMBL/GenBank/DDBJ databases">
        <authorList>
            <person name="Corre E."/>
            <person name="Pelletier E."/>
            <person name="Niang G."/>
            <person name="Scheremetjew M."/>
            <person name="Finn R."/>
            <person name="Kale V."/>
            <person name="Holt S."/>
            <person name="Cochrane G."/>
            <person name="Meng A."/>
            <person name="Brown T."/>
            <person name="Cohen L."/>
        </authorList>
    </citation>
    <scope>NUCLEOTIDE SEQUENCE</scope>
    <source>
        <strain evidence="6">CCMP1381</strain>
    </source>
</reference>
<dbReference type="GO" id="GO:0034045">
    <property type="term" value="C:phagophore assembly site membrane"/>
    <property type="evidence" value="ECO:0007669"/>
    <property type="project" value="TreeGrafter"/>
</dbReference>
<dbReference type="Pfam" id="PF04110">
    <property type="entry name" value="APG12"/>
    <property type="match status" value="1"/>
</dbReference>
<evidence type="ECO:0000313" key="6">
    <source>
        <dbReference type="EMBL" id="CAD9439779.1"/>
    </source>
</evidence>
<dbReference type="PANTHER" id="PTHR13385">
    <property type="entry name" value="AUTOPHAGY PROTEIN 12"/>
    <property type="match status" value="1"/>
</dbReference>
<keyword evidence="1 4" id="KW-1017">Isopeptide bond</keyword>
<dbReference type="GO" id="GO:0019776">
    <property type="term" value="F:Atg8-family ligase activity"/>
    <property type="evidence" value="ECO:0007669"/>
    <property type="project" value="TreeGrafter"/>
</dbReference>
<proteinExistence type="inferred from homology"/>
<dbReference type="Gene3D" id="3.10.20.90">
    <property type="entry name" value="Phosphatidylinositol 3-kinase Catalytic Subunit, Chain A, domain 1"/>
    <property type="match status" value="1"/>
</dbReference>
<comment type="similarity">
    <text evidence="4">Belongs to the ATG12 family.</text>
</comment>
<dbReference type="SUPFAM" id="SSF54236">
    <property type="entry name" value="Ubiquitin-like"/>
    <property type="match status" value="1"/>
</dbReference>
<gene>
    <name evidence="6" type="ORF">DSPE1174_LOCUS18182</name>
</gene>
<dbReference type="GO" id="GO:0034727">
    <property type="term" value="P:piecemeal microautophagy of the nucleus"/>
    <property type="evidence" value="ECO:0007669"/>
    <property type="project" value="TreeGrafter"/>
</dbReference>
<feature type="region of interest" description="Disordered" evidence="5">
    <location>
        <begin position="1"/>
        <end position="39"/>
    </location>
</feature>
<protein>
    <recommendedName>
        <fullName evidence="4">Ubiquitin-like protein ATG12</fullName>
    </recommendedName>
</protein>
<dbReference type="FunFam" id="3.10.20.90:FF:000150">
    <property type="entry name" value="Ubiquitin-like protein ATG12"/>
    <property type="match status" value="1"/>
</dbReference>
<dbReference type="GO" id="GO:0000422">
    <property type="term" value="P:autophagy of mitochondrion"/>
    <property type="evidence" value="ECO:0007669"/>
    <property type="project" value="TreeGrafter"/>
</dbReference>
<dbReference type="GO" id="GO:0061723">
    <property type="term" value="P:glycophagy"/>
    <property type="evidence" value="ECO:0007669"/>
    <property type="project" value="TreeGrafter"/>
</dbReference>
<accession>A0A7S2CZJ6</accession>
<keyword evidence="3 4" id="KW-0072">Autophagy</keyword>
<evidence type="ECO:0000256" key="5">
    <source>
        <dbReference type="SAM" id="MobiDB-lite"/>
    </source>
</evidence>
<feature type="compositionally biased region" description="Polar residues" evidence="5">
    <location>
        <begin position="19"/>
        <end position="33"/>
    </location>
</feature>
<dbReference type="AlphaFoldDB" id="A0A7S2CZJ6"/>
<evidence type="ECO:0000256" key="2">
    <source>
        <dbReference type="ARBA" id="ARBA00022786"/>
    </source>
</evidence>
<dbReference type="InterPro" id="IPR007242">
    <property type="entry name" value="Atg12"/>
</dbReference>
<evidence type="ECO:0000256" key="3">
    <source>
        <dbReference type="ARBA" id="ARBA00023006"/>
    </source>
</evidence>
<organism evidence="6">
    <name type="scientific">Octactis speculum</name>
    <dbReference type="NCBI Taxonomy" id="3111310"/>
    <lineage>
        <taxon>Eukaryota</taxon>
        <taxon>Sar</taxon>
        <taxon>Stramenopiles</taxon>
        <taxon>Ochrophyta</taxon>
        <taxon>Dictyochophyceae</taxon>
        <taxon>Dictyochales</taxon>
        <taxon>Dictyochaceae</taxon>
        <taxon>Octactis</taxon>
    </lineage>
</organism>
<evidence type="ECO:0000256" key="4">
    <source>
        <dbReference type="RuleBase" id="RU361201"/>
    </source>
</evidence>
<dbReference type="GO" id="GO:0097352">
    <property type="term" value="P:autophagosome maturation"/>
    <property type="evidence" value="ECO:0007669"/>
    <property type="project" value="TreeGrafter"/>
</dbReference>
<dbReference type="CDD" id="cd01612">
    <property type="entry name" value="Ubl_ATG12"/>
    <property type="match status" value="1"/>
</dbReference>
<dbReference type="GO" id="GO:0000421">
    <property type="term" value="C:autophagosome membrane"/>
    <property type="evidence" value="ECO:0007669"/>
    <property type="project" value="TreeGrafter"/>
</dbReference>
<evidence type="ECO:0000256" key="1">
    <source>
        <dbReference type="ARBA" id="ARBA00022499"/>
    </source>
</evidence>
<dbReference type="EMBL" id="HBGS01035197">
    <property type="protein sequence ID" value="CAD9439779.1"/>
    <property type="molecule type" value="Transcribed_RNA"/>
</dbReference>
<dbReference type="PANTHER" id="PTHR13385:SF0">
    <property type="entry name" value="UBIQUITIN-LIKE PROTEIN ATG12"/>
    <property type="match status" value="1"/>
</dbReference>